<evidence type="ECO:0000256" key="3">
    <source>
        <dbReference type="ARBA" id="ARBA00022692"/>
    </source>
</evidence>
<dbReference type="AlphaFoldDB" id="A0A1C3EKU6"/>
<gene>
    <name evidence="8" type="ORF">A8L45_08490</name>
</gene>
<evidence type="ECO:0000313" key="9">
    <source>
        <dbReference type="Proteomes" id="UP000094936"/>
    </source>
</evidence>
<comment type="caution">
    <text evidence="8">The sequence shown here is derived from an EMBL/GenBank/DDBJ whole genome shotgun (WGS) entry which is preliminary data.</text>
</comment>
<feature type="transmembrane region" description="Helical" evidence="6">
    <location>
        <begin position="24"/>
        <end position="42"/>
    </location>
</feature>
<keyword evidence="9" id="KW-1185">Reference proteome</keyword>
<feature type="domain" description="RDD" evidence="7">
    <location>
        <begin position="16"/>
        <end position="143"/>
    </location>
</feature>
<evidence type="ECO:0000256" key="1">
    <source>
        <dbReference type="ARBA" id="ARBA00004651"/>
    </source>
</evidence>
<evidence type="ECO:0000256" key="2">
    <source>
        <dbReference type="ARBA" id="ARBA00022475"/>
    </source>
</evidence>
<dbReference type="PANTHER" id="PTHR36115">
    <property type="entry name" value="PROLINE-RICH ANTIGEN HOMOLOG-RELATED"/>
    <property type="match status" value="1"/>
</dbReference>
<proteinExistence type="predicted"/>
<keyword evidence="2" id="KW-1003">Cell membrane</keyword>
<dbReference type="InterPro" id="IPR051791">
    <property type="entry name" value="Pra-immunoreactive"/>
</dbReference>
<evidence type="ECO:0000259" key="7">
    <source>
        <dbReference type="Pfam" id="PF06271"/>
    </source>
</evidence>
<dbReference type="STRING" id="1080227.A8L45_08490"/>
<dbReference type="GO" id="GO:0005886">
    <property type="term" value="C:plasma membrane"/>
    <property type="evidence" value="ECO:0007669"/>
    <property type="project" value="UniProtKB-SubCell"/>
</dbReference>
<dbReference type="OrthoDB" id="9793824at2"/>
<evidence type="ECO:0000256" key="4">
    <source>
        <dbReference type="ARBA" id="ARBA00022989"/>
    </source>
</evidence>
<feature type="transmembrane region" description="Helical" evidence="6">
    <location>
        <begin position="62"/>
        <end position="82"/>
    </location>
</feature>
<keyword evidence="3 6" id="KW-0812">Transmembrane</keyword>
<protein>
    <recommendedName>
        <fullName evidence="7">RDD domain-containing protein</fullName>
    </recommendedName>
</protein>
<dbReference type="Proteomes" id="UP000094936">
    <property type="component" value="Unassembled WGS sequence"/>
</dbReference>
<accession>A0A1C3EKU6</accession>
<keyword evidence="5 6" id="KW-0472">Membrane</keyword>
<sequence>MENDSTSRSGDLNRKYVGFWHRSLASLVDGVLLGVVTAPWLYSVYGEQLFVSERLFLGTTDVMLRFILPFVVTLLFWIYRAATPGKILISAKIIDAKTGLPPTKIQYVVRYFGYFVSSIPFGLGLLWVALDDKKQGWHDKLAGTYVIYTNQYVDKDISIFEG</sequence>
<evidence type="ECO:0000256" key="5">
    <source>
        <dbReference type="ARBA" id="ARBA00023136"/>
    </source>
</evidence>
<keyword evidence="4 6" id="KW-1133">Transmembrane helix</keyword>
<dbReference type="InterPro" id="IPR010432">
    <property type="entry name" value="RDD"/>
</dbReference>
<dbReference type="EMBL" id="LYBM01000012">
    <property type="protein sequence ID" value="ODA33856.1"/>
    <property type="molecule type" value="Genomic_DNA"/>
</dbReference>
<evidence type="ECO:0000313" key="8">
    <source>
        <dbReference type="EMBL" id="ODA33856.1"/>
    </source>
</evidence>
<comment type="subcellular location">
    <subcellularLocation>
        <location evidence="1">Cell membrane</location>
        <topology evidence="1">Multi-pass membrane protein</topology>
    </subcellularLocation>
</comment>
<name>A0A1C3EKU6_9GAMM</name>
<feature type="transmembrane region" description="Helical" evidence="6">
    <location>
        <begin position="111"/>
        <end position="130"/>
    </location>
</feature>
<organism evidence="8 9">
    <name type="scientific">Veronia pacifica</name>
    <dbReference type="NCBI Taxonomy" id="1080227"/>
    <lineage>
        <taxon>Bacteria</taxon>
        <taxon>Pseudomonadati</taxon>
        <taxon>Pseudomonadota</taxon>
        <taxon>Gammaproteobacteria</taxon>
        <taxon>Vibrionales</taxon>
        <taxon>Vibrionaceae</taxon>
        <taxon>Veronia</taxon>
    </lineage>
</organism>
<dbReference type="PANTHER" id="PTHR36115:SF4">
    <property type="entry name" value="MEMBRANE PROTEIN"/>
    <property type="match status" value="1"/>
</dbReference>
<dbReference type="Pfam" id="PF06271">
    <property type="entry name" value="RDD"/>
    <property type="match status" value="1"/>
</dbReference>
<dbReference type="RefSeq" id="WP_068901208.1">
    <property type="nucleotide sequence ID" value="NZ_JBHUIF010000004.1"/>
</dbReference>
<evidence type="ECO:0000256" key="6">
    <source>
        <dbReference type="SAM" id="Phobius"/>
    </source>
</evidence>
<reference evidence="8 9" key="1">
    <citation type="submission" date="2016-05" db="EMBL/GenBank/DDBJ databases">
        <title>Genomic Taxonomy of the Vibrionaceae.</title>
        <authorList>
            <person name="Gomez-Gil B."/>
            <person name="Enciso-Ibarra J."/>
        </authorList>
    </citation>
    <scope>NUCLEOTIDE SEQUENCE [LARGE SCALE GENOMIC DNA]</scope>
    <source>
        <strain evidence="8 9">CAIM 1920</strain>
    </source>
</reference>